<keyword evidence="2" id="KW-0472">Membrane</keyword>
<evidence type="ECO:0000259" key="3">
    <source>
        <dbReference type="Pfam" id="PF07635"/>
    </source>
</evidence>
<evidence type="ECO:0000256" key="2">
    <source>
        <dbReference type="SAM" id="Phobius"/>
    </source>
</evidence>
<dbReference type="PANTHER" id="PTHR35889:SF3">
    <property type="entry name" value="F-BOX DOMAIN-CONTAINING PROTEIN"/>
    <property type="match status" value="1"/>
</dbReference>
<dbReference type="EMBL" id="SJPU01000004">
    <property type="protein sequence ID" value="TWU10179.1"/>
    <property type="molecule type" value="Genomic_DNA"/>
</dbReference>
<name>A0A5C6BFX4_9BACT</name>
<feature type="transmembrane region" description="Helical" evidence="2">
    <location>
        <begin position="199"/>
        <end position="217"/>
    </location>
</feature>
<dbReference type="PANTHER" id="PTHR35889">
    <property type="entry name" value="CYCLOINULO-OLIGOSACCHARIDE FRUCTANOTRANSFERASE-RELATED"/>
    <property type="match status" value="1"/>
</dbReference>
<evidence type="ECO:0000259" key="4">
    <source>
        <dbReference type="Pfam" id="PF09990"/>
    </source>
</evidence>
<evidence type="ECO:0000256" key="1">
    <source>
        <dbReference type="SAM" id="MobiDB-lite"/>
    </source>
</evidence>
<feature type="region of interest" description="Disordered" evidence="1">
    <location>
        <begin position="343"/>
        <end position="368"/>
    </location>
</feature>
<dbReference type="Proteomes" id="UP000319908">
    <property type="component" value="Unassembled WGS sequence"/>
</dbReference>
<proteinExistence type="predicted"/>
<feature type="domain" description="Cytochrome C Planctomycete-type" evidence="3">
    <location>
        <begin position="81"/>
        <end position="133"/>
    </location>
</feature>
<dbReference type="Pfam" id="PF09990">
    <property type="entry name" value="DUF2231"/>
    <property type="match status" value="1"/>
</dbReference>
<reference evidence="5 6" key="1">
    <citation type="journal article" date="2020" name="Antonie Van Leeuwenhoek">
        <title>Rhodopirellula heiligendammensis sp. nov., Rhodopirellula pilleata sp. nov., and Rhodopirellula solitaria sp. nov. isolated from natural or artificial marine surfaces in Northern Germany and California, USA, and emended description of the genus Rhodopirellula.</title>
        <authorList>
            <person name="Kallscheuer N."/>
            <person name="Wiegand S."/>
            <person name="Jogler M."/>
            <person name="Boedeker C."/>
            <person name="Peeters S.H."/>
            <person name="Rast P."/>
            <person name="Heuer A."/>
            <person name="Jetten M.S.M."/>
            <person name="Rohde M."/>
            <person name="Jogler C."/>
        </authorList>
    </citation>
    <scope>NUCLEOTIDE SEQUENCE [LARGE SCALE GENOMIC DNA]</scope>
    <source>
        <strain evidence="5 6">Poly21</strain>
    </source>
</reference>
<sequence length="368" mass="40455">MHLPPHRPLPNCLSIALLTSIAVLTFQWPIAAANDSDIVGKSTAEMMEDVADQPTKRLPVDEDGRVVSFERDVIPILRERCMECHGPDDAKNDFRVDDPELVFDYVVEEDALSSSLFTDYLTTEDDDMLMPPRSHGGPLSPSELALIRLWIDEGANWPEDAMLDGSGAPLPAADELLTENRGLVSRVWAFQGFLHPATVHFPIASLMIGALFVVLGWKWSAVGTQIPLACLWIGAVSAIVATMMGWSFSVEKGYGSWNRFDMDSEIFWHRWSAVIVTVLSSVFAIVALLSIRSRSTRLTTTWKAGLLLVAGLVGAVGHQGGELTYGKEFYPKAFSILLGHPVDSSHDSNEEDSDTLRETESASMVPLE</sequence>
<organism evidence="5 6">
    <name type="scientific">Allorhodopirellula heiligendammensis</name>
    <dbReference type="NCBI Taxonomy" id="2714739"/>
    <lineage>
        <taxon>Bacteria</taxon>
        <taxon>Pseudomonadati</taxon>
        <taxon>Planctomycetota</taxon>
        <taxon>Planctomycetia</taxon>
        <taxon>Pirellulales</taxon>
        <taxon>Pirellulaceae</taxon>
        <taxon>Allorhodopirellula</taxon>
    </lineage>
</organism>
<dbReference type="AlphaFoldDB" id="A0A5C6BFX4"/>
<dbReference type="InterPro" id="IPR019251">
    <property type="entry name" value="DUF2231_TM"/>
</dbReference>
<keyword evidence="2" id="KW-0812">Transmembrane</keyword>
<feature type="transmembrane region" description="Helical" evidence="2">
    <location>
        <begin position="229"/>
        <end position="248"/>
    </location>
</feature>
<feature type="domain" description="DUF2231" evidence="4">
    <location>
        <begin position="194"/>
        <end position="326"/>
    </location>
</feature>
<evidence type="ECO:0000313" key="5">
    <source>
        <dbReference type="EMBL" id="TWU10179.1"/>
    </source>
</evidence>
<protein>
    <submittedName>
        <fullName evidence="5">Planctomycete cytochrome C</fullName>
    </submittedName>
</protein>
<gene>
    <name evidence="5" type="ORF">Poly21_51490</name>
</gene>
<feature type="transmembrane region" description="Helical" evidence="2">
    <location>
        <begin position="268"/>
        <end position="289"/>
    </location>
</feature>
<keyword evidence="2" id="KW-1133">Transmembrane helix</keyword>
<evidence type="ECO:0000313" key="6">
    <source>
        <dbReference type="Proteomes" id="UP000319908"/>
    </source>
</evidence>
<keyword evidence="6" id="KW-1185">Reference proteome</keyword>
<feature type="compositionally biased region" description="Basic and acidic residues" evidence="1">
    <location>
        <begin position="343"/>
        <end position="360"/>
    </location>
</feature>
<comment type="caution">
    <text evidence="5">The sequence shown here is derived from an EMBL/GenBank/DDBJ whole genome shotgun (WGS) entry which is preliminary data.</text>
</comment>
<dbReference type="InterPro" id="IPR011429">
    <property type="entry name" value="Cyt_c_Planctomycete-type"/>
</dbReference>
<dbReference type="Pfam" id="PF07635">
    <property type="entry name" value="PSCyt1"/>
    <property type="match status" value="1"/>
</dbReference>
<accession>A0A5C6BFX4</accession>